<accession>A0A238K3P2</accession>
<evidence type="ECO:0000313" key="2">
    <source>
        <dbReference type="Proteomes" id="UP000203464"/>
    </source>
</evidence>
<keyword evidence="2" id="KW-1185">Reference proteome</keyword>
<dbReference type="AlphaFoldDB" id="A0A238K3P2"/>
<evidence type="ECO:0000313" key="1">
    <source>
        <dbReference type="EMBL" id="SMX36722.1"/>
    </source>
</evidence>
<organism evidence="1 2">
    <name type="scientific">Octadecabacter ascidiaceicola</name>
    <dbReference type="NCBI Taxonomy" id="1655543"/>
    <lineage>
        <taxon>Bacteria</taxon>
        <taxon>Pseudomonadati</taxon>
        <taxon>Pseudomonadota</taxon>
        <taxon>Alphaproteobacteria</taxon>
        <taxon>Rhodobacterales</taxon>
        <taxon>Roseobacteraceae</taxon>
        <taxon>Octadecabacter</taxon>
    </lineage>
</organism>
<proteinExistence type="predicted"/>
<protein>
    <submittedName>
        <fullName evidence="1">Uncharacterized protein</fullName>
    </submittedName>
</protein>
<sequence length="34" mass="3835">MGYLPPFATIFTNDRDRVPHGLEKKSGCFADYST</sequence>
<gene>
    <name evidence="1" type="ORF">OCA8868_01069</name>
</gene>
<dbReference type="Proteomes" id="UP000203464">
    <property type="component" value="Unassembled WGS sequence"/>
</dbReference>
<reference evidence="2" key="1">
    <citation type="submission" date="2017-05" db="EMBL/GenBank/DDBJ databases">
        <authorList>
            <person name="Rodrigo-Torres L."/>
            <person name="Arahal R. D."/>
            <person name="Lucena T."/>
        </authorList>
    </citation>
    <scope>NUCLEOTIDE SEQUENCE [LARGE SCALE GENOMIC DNA]</scope>
    <source>
        <strain evidence="2">CECT 8868</strain>
    </source>
</reference>
<dbReference type="EMBL" id="FXYD01000002">
    <property type="protein sequence ID" value="SMX36722.1"/>
    <property type="molecule type" value="Genomic_DNA"/>
</dbReference>
<name>A0A238K3P2_9RHOB</name>